<gene>
    <name evidence="5" type="ORF">SAMN05192530_101159</name>
</gene>
<evidence type="ECO:0000256" key="3">
    <source>
        <dbReference type="ARBA" id="ARBA00022991"/>
    </source>
</evidence>
<sequence length="186" mass="20855">MEEPSIPFELRDYFERSNIALALAAAEPDNPLVLVNEKFRSLTGYADDDVIGRNCRLLQKDVENREARERIHAFLEGDAQASVRTPIINFRKNGEPFVNLLYMSKLRDRSGRPRFLFASQYDISRSHPERLAEYDAELARTLSRMTPALSENGIVIEGTLMAIANAASLIAQAKVTLSDLDGPDLS</sequence>
<dbReference type="PANTHER" id="PTHR47429">
    <property type="entry name" value="PROTEIN TWIN LOV 1"/>
    <property type="match status" value="1"/>
</dbReference>
<dbReference type="STRING" id="1166073.SAMN05192530_101159"/>
<dbReference type="PANTHER" id="PTHR47429:SF2">
    <property type="entry name" value="PROTEIN TWIN LOV 1"/>
    <property type="match status" value="1"/>
</dbReference>
<keyword evidence="3" id="KW-0157">Chromophore</keyword>
<keyword evidence="6" id="KW-1185">Reference proteome</keyword>
<dbReference type="OrthoDB" id="7991996at2"/>
<dbReference type="SUPFAM" id="SSF55785">
    <property type="entry name" value="PYP-like sensor domain (PAS domain)"/>
    <property type="match status" value="1"/>
</dbReference>
<keyword evidence="2" id="KW-0288">FMN</keyword>
<evidence type="ECO:0000313" key="6">
    <source>
        <dbReference type="Proteomes" id="UP000198793"/>
    </source>
</evidence>
<dbReference type="Pfam" id="PF13426">
    <property type="entry name" value="PAS_9"/>
    <property type="match status" value="1"/>
</dbReference>
<dbReference type="RefSeq" id="WP_090667477.1">
    <property type="nucleotide sequence ID" value="NZ_FNIT01000001.1"/>
</dbReference>
<dbReference type="Gene3D" id="3.30.450.20">
    <property type="entry name" value="PAS domain"/>
    <property type="match status" value="1"/>
</dbReference>
<dbReference type="InterPro" id="IPR035965">
    <property type="entry name" value="PAS-like_dom_sf"/>
</dbReference>
<dbReference type="SMART" id="SM00086">
    <property type="entry name" value="PAC"/>
    <property type="match status" value="1"/>
</dbReference>
<dbReference type="Proteomes" id="UP000198793">
    <property type="component" value="Unassembled WGS sequence"/>
</dbReference>
<reference evidence="5 6" key="1">
    <citation type="submission" date="2016-10" db="EMBL/GenBank/DDBJ databases">
        <authorList>
            <person name="de Groot N.N."/>
        </authorList>
    </citation>
    <scope>NUCLEOTIDE SEQUENCE [LARGE SCALE GENOMIC DNA]</scope>
    <source>
        <strain evidence="6">L7-484,KACC 16230,DSM 25025</strain>
    </source>
</reference>
<evidence type="ECO:0000313" key="5">
    <source>
        <dbReference type="EMBL" id="SDN53472.1"/>
    </source>
</evidence>
<dbReference type="PROSITE" id="PS50112">
    <property type="entry name" value="PAS"/>
    <property type="match status" value="1"/>
</dbReference>
<accession>A0A1H0C6K5</accession>
<protein>
    <submittedName>
        <fullName evidence="5">PAS domain S-box-containing protein</fullName>
    </submittedName>
</protein>
<name>A0A1H0C6K5_9HYPH</name>
<proteinExistence type="predicted"/>
<keyword evidence="1" id="KW-0285">Flavoprotein</keyword>
<evidence type="ECO:0000256" key="2">
    <source>
        <dbReference type="ARBA" id="ARBA00022643"/>
    </source>
</evidence>
<dbReference type="EMBL" id="FNIT01000001">
    <property type="protein sequence ID" value="SDN53472.1"/>
    <property type="molecule type" value="Genomic_DNA"/>
</dbReference>
<organism evidence="5 6">
    <name type="scientific">Aureimonas jatrophae</name>
    <dbReference type="NCBI Taxonomy" id="1166073"/>
    <lineage>
        <taxon>Bacteria</taxon>
        <taxon>Pseudomonadati</taxon>
        <taxon>Pseudomonadota</taxon>
        <taxon>Alphaproteobacteria</taxon>
        <taxon>Hyphomicrobiales</taxon>
        <taxon>Aurantimonadaceae</taxon>
        <taxon>Aureimonas</taxon>
    </lineage>
</organism>
<dbReference type="InterPro" id="IPR001610">
    <property type="entry name" value="PAC"/>
</dbReference>
<feature type="domain" description="PAS" evidence="4">
    <location>
        <begin position="9"/>
        <end position="78"/>
    </location>
</feature>
<dbReference type="AlphaFoldDB" id="A0A1H0C6K5"/>
<dbReference type="CDD" id="cd00130">
    <property type="entry name" value="PAS"/>
    <property type="match status" value="1"/>
</dbReference>
<evidence type="ECO:0000259" key="4">
    <source>
        <dbReference type="PROSITE" id="PS50112"/>
    </source>
</evidence>
<dbReference type="InterPro" id="IPR000014">
    <property type="entry name" value="PAS"/>
</dbReference>
<dbReference type="NCBIfam" id="TIGR00229">
    <property type="entry name" value="sensory_box"/>
    <property type="match status" value="1"/>
</dbReference>
<evidence type="ECO:0000256" key="1">
    <source>
        <dbReference type="ARBA" id="ARBA00022630"/>
    </source>
</evidence>